<dbReference type="InterPro" id="IPR000845">
    <property type="entry name" value="Nucleoside_phosphorylase_d"/>
</dbReference>
<evidence type="ECO:0000256" key="1">
    <source>
        <dbReference type="SAM" id="MobiDB-lite"/>
    </source>
</evidence>
<name>A0A1L9TDZ2_9EURO</name>
<dbReference type="InterPro" id="IPR053137">
    <property type="entry name" value="NLR-like"/>
</dbReference>
<accession>A0A1L9TDZ2</accession>
<feature type="compositionally biased region" description="Polar residues" evidence="1">
    <location>
        <begin position="889"/>
        <end position="899"/>
    </location>
</feature>
<dbReference type="GO" id="GO:0003824">
    <property type="term" value="F:catalytic activity"/>
    <property type="evidence" value="ECO:0007669"/>
    <property type="project" value="InterPro"/>
</dbReference>
<dbReference type="PANTHER" id="PTHR46082">
    <property type="entry name" value="ATP/GTP-BINDING PROTEIN-RELATED"/>
    <property type="match status" value="1"/>
</dbReference>
<gene>
    <name evidence="3" type="ORF">ASPSYDRAFT_59107</name>
</gene>
<sequence>MSRKPTNELIVKTDGDLACDELLNNYLDRSDFVSTFSLDIFRKAYPRSFDVKGAARLLSGFPDVLWYFAEKLSFKGSEPCKRFGLMVCNHSGDIAKAVCNYYTDGIADGPANPGWSLYLTASADLSSSAASGQQNLHYSELLEQFPAYRWLVGCARNILTLGILGENVMQDIARAFPLSCNLPLTLYDADFILDWDPRLFLRVQEYAGNPIHIFDHIITLTGSLDNAQALTCVQYMRQTWPESSDCIISLLHKLLEARENCSSSGSLQDGTVLTGTFNGSKVVVHAQGLQHAIVEIGQQLAWLGAALQSAPDNRIVYCRPELENTHTSVGNPRYELKFTFRHQESRQPSGNGRCWHSLFNNPVVVYGFPIRRRHLVKTGLDIPLNILGRLVPSRHISQFGGKVCIKGHCTILVPTMVVDDAVIWHLICNDHGCYMDYTDSRIDAIPGLYPAGIDTNLVGFHHIVGWCPEVEVLTASPRADYGINWSGLNRAESGCDLQDVIISRGTVIPNYETLAIGKKDRPPRYEFGEYLHRILSITKKYAVFYDVSTRRAWLVDGASALLHLVRASLMFSSSEDPMQEFVFRPESLEQHPSPDGGPASAISVLKSEKNLNQRLHRNMPETFQDRVDAIYHLLEQAYAYQTRVNLQKSAGIAPADEDHFNARTMSAFDGLPRWHRLTGAINAITLFGRGFGDLLKPKEMVPVCSSWTTVPSGKDYLAARVEDIQTIMRKKGNSSGSPWRVIDDVYWHMPDKLFENCQCIEDYSKERCGHAQALLVGPEIAKHGIVSPIRLEPDGAIIFDGSPASSLPRTPDISFSSTLSGLKSPANDSAIIVGYSPGSGTQESNSSMTEGKRPVNDRIAVPNPRKRIRRGSSNSSGDIHRTERASDFRGQSGNESFVASGSSSQGSSADGLWESRVETSIPSRITGMDNVEDIELDPAEYKVGWICALQIELDAAQKMLDRVHTKGFGHGMDCNLYILGQIGRLNVVLTCLSMGQYGNNIAAVVATRMMNRFPKIAIGLMVGIGGGLPSAKHEIRLGDVVVSIPHLQYGGVVQYDMGKFTSDGFITTGSLKAPPEKLLQVLNFMPRHGSPIAGLPDIEYPGVELDQLFESSYAHAGDADTCISCDAQQLVPQRMIRTTKSPHVFYGTIASGNSVVKDSKIREILIQKHGVLCCEMEAAGLMNTRFPCLVIRGISDYADSHKNEIWMEYAAAAAAQYARDLLRAMPADIALSDG</sequence>
<keyword evidence="4" id="KW-1185">Reference proteome</keyword>
<dbReference type="RefSeq" id="XP_040701442.1">
    <property type="nucleotide sequence ID" value="XM_040849640.1"/>
</dbReference>
<dbReference type="VEuPathDB" id="FungiDB:ASPSYDRAFT_59107"/>
<dbReference type="OrthoDB" id="1658288at2759"/>
<organism evidence="3 4">
    <name type="scientific">Aspergillus sydowii CBS 593.65</name>
    <dbReference type="NCBI Taxonomy" id="1036612"/>
    <lineage>
        <taxon>Eukaryota</taxon>
        <taxon>Fungi</taxon>
        <taxon>Dikarya</taxon>
        <taxon>Ascomycota</taxon>
        <taxon>Pezizomycotina</taxon>
        <taxon>Eurotiomycetes</taxon>
        <taxon>Eurotiomycetidae</taxon>
        <taxon>Eurotiales</taxon>
        <taxon>Aspergillaceae</taxon>
        <taxon>Aspergillus</taxon>
        <taxon>Aspergillus subgen. Nidulantes</taxon>
    </lineage>
</organism>
<dbReference type="GeneID" id="63765713"/>
<dbReference type="PANTHER" id="PTHR46082:SF11">
    <property type="entry name" value="AAA+ ATPASE DOMAIN-CONTAINING PROTEIN-RELATED"/>
    <property type="match status" value="1"/>
</dbReference>
<evidence type="ECO:0000313" key="3">
    <source>
        <dbReference type="EMBL" id="OJJ57636.1"/>
    </source>
</evidence>
<dbReference type="Gene3D" id="3.40.50.1580">
    <property type="entry name" value="Nucleoside phosphorylase domain"/>
    <property type="match status" value="1"/>
</dbReference>
<dbReference type="Pfam" id="PF01048">
    <property type="entry name" value="PNP_UDP_1"/>
    <property type="match status" value="1"/>
</dbReference>
<feature type="domain" description="Nucleoside phosphorylase" evidence="2">
    <location>
        <begin position="943"/>
        <end position="1216"/>
    </location>
</feature>
<reference evidence="4" key="1">
    <citation type="journal article" date="2017" name="Genome Biol.">
        <title>Comparative genomics reveals high biological diversity and specific adaptations in the industrially and medically important fungal genus Aspergillus.</title>
        <authorList>
            <person name="de Vries R.P."/>
            <person name="Riley R."/>
            <person name="Wiebenga A."/>
            <person name="Aguilar-Osorio G."/>
            <person name="Amillis S."/>
            <person name="Uchima C.A."/>
            <person name="Anderluh G."/>
            <person name="Asadollahi M."/>
            <person name="Askin M."/>
            <person name="Barry K."/>
            <person name="Battaglia E."/>
            <person name="Bayram O."/>
            <person name="Benocci T."/>
            <person name="Braus-Stromeyer S.A."/>
            <person name="Caldana C."/>
            <person name="Canovas D."/>
            <person name="Cerqueira G.C."/>
            <person name="Chen F."/>
            <person name="Chen W."/>
            <person name="Choi C."/>
            <person name="Clum A."/>
            <person name="Dos Santos R.A."/>
            <person name="Damasio A.R."/>
            <person name="Diallinas G."/>
            <person name="Emri T."/>
            <person name="Fekete E."/>
            <person name="Flipphi M."/>
            <person name="Freyberg S."/>
            <person name="Gallo A."/>
            <person name="Gournas C."/>
            <person name="Habgood R."/>
            <person name="Hainaut M."/>
            <person name="Harispe M.L."/>
            <person name="Henrissat B."/>
            <person name="Hilden K.S."/>
            <person name="Hope R."/>
            <person name="Hossain A."/>
            <person name="Karabika E."/>
            <person name="Karaffa L."/>
            <person name="Karanyi Z."/>
            <person name="Krasevec N."/>
            <person name="Kuo A."/>
            <person name="Kusch H."/>
            <person name="LaButti K."/>
            <person name="Lagendijk E.L."/>
            <person name="Lapidus A."/>
            <person name="Levasseur A."/>
            <person name="Lindquist E."/>
            <person name="Lipzen A."/>
            <person name="Logrieco A.F."/>
            <person name="MacCabe A."/>
            <person name="Maekelae M.R."/>
            <person name="Malavazi I."/>
            <person name="Melin P."/>
            <person name="Meyer V."/>
            <person name="Mielnichuk N."/>
            <person name="Miskei M."/>
            <person name="Molnar A.P."/>
            <person name="Mule G."/>
            <person name="Ngan C.Y."/>
            <person name="Orejas M."/>
            <person name="Orosz E."/>
            <person name="Ouedraogo J.P."/>
            <person name="Overkamp K.M."/>
            <person name="Park H.-S."/>
            <person name="Perrone G."/>
            <person name="Piumi F."/>
            <person name="Punt P.J."/>
            <person name="Ram A.F."/>
            <person name="Ramon A."/>
            <person name="Rauscher S."/>
            <person name="Record E."/>
            <person name="Riano-Pachon D.M."/>
            <person name="Robert V."/>
            <person name="Roehrig J."/>
            <person name="Ruller R."/>
            <person name="Salamov A."/>
            <person name="Salih N.S."/>
            <person name="Samson R.A."/>
            <person name="Sandor E."/>
            <person name="Sanguinetti M."/>
            <person name="Schuetze T."/>
            <person name="Sepcic K."/>
            <person name="Shelest E."/>
            <person name="Sherlock G."/>
            <person name="Sophianopoulou V."/>
            <person name="Squina F.M."/>
            <person name="Sun H."/>
            <person name="Susca A."/>
            <person name="Todd R.B."/>
            <person name="Tsang A."/>
            <person name="Unkles S.E."/>
            <person name="van de Wiele N."/>
            <person name="van Rossen-Uffink D."/>
            <person name="Oliveira J.V."/>
            <person name="Vesth T.C."/>
            <person name="Visser J."/>
            <person name="Yu J.-H."/>
            <person name="Zhou M."/>
            <person name="Andersen M.R."/>
            <person name="Archer D.B."/>
            <person name="Baker S.E."/>
            <person name="Benoit I."/>
            <person name="Brakhage A.A."/>
            <person name="Braus G.H."/>
            <person name="Fischer R."/>
            <person name="Frisvad J.C."/>
            <person name="Goldman G.H."/>
            <person name="Houbraken J."/>
            <person name="Oakley B."/>
            <person name="Pocsi I."/>
            <person name="Scazzocchio C."/>
            <person name="Seiboth B."/>
            <person name="vanKuyk P.A."/>
            <person name="Wortman J."/>
            <person name="Dyer P.S."/>
            <person name="Grigoriev I.V."/>
        </authorList>
    </citation>
    <scope>NUCLEOTIDE SEQUENCE [LARGE SCALE GENOMIC DNA]</scope>
    <source>
        <strain evidence="4">CBS 593.65</strain>
    </source>
</reference>
<dbReference type="CDD" id="cd09008">
    <property type="entry name" value="MTAN"/>
    <property type="match status" value="1"/>
</dbReference>
<proteinExistence type="predicted"/>
<protein>
    <recommendedName>
        <fullName evidence="2">Nucleoside phosphorylase domain-containing protein</fullName>
    </recommendedName>
</protein>
<feature type="region of interest" description="Disordered" evidence="1">
    <location>
        <begin position="833"/>
        <end position="915"/>
    </location>
</feature>
<dbReference type="Proteomes" id="UP000184356">
    <property type="component" value="Unassembled WGS sequence"/>
</dbReference>
<dbReference type="InterPro" id="IPR035994">
    <property type="entry name" value="Nucleoside_phosphorylase_sf"/>
</dbReference>
<evidence type="ECO:0000259" key="2">
    <source>
        <dbReference type="Pfam" id="PF01048"/>
    </source>
</evidence>
<evidence type="ECO:0000313" key="4">
    <source>
        <dbReference type="Proteomes" id="UP000184356"/>
    </source>
</evidence>
<feature type="compositionally biased region" description="Polar residues" evidence="1">
    <location>
        <begin position="838"/>
        <end position="849"/>
    </location>
</feature>
<dbReference type="GO" id="GO:0009116">
    <property type="term" value="P:nucleoside metabolic process"/>
    <property type="evidence" value="ECO:0007669"/>
    <property type="project" value="InterPro"/>
</dbReference>
<feature type="compositionally biased region" description="Basic and acidic residues" evidence="1">
    <location>
        <begin position="878"/>
        <end position="887"/>
    </location>
</feature>
<dbReference type="EMBL" id="KV878588">
    <property type="protein sequence ID" value="OJJ57636.1"/>
    <property type="molecule type" value="Genomic_DNA"/>
</dbReference>
<dbReference type="SUPFAM" id="SSF53167">
    <property type="entry name" value="Purine and uridine phosphorylases"/>
    <property type="match status" value="1"/>
</dbReference>
<dbReference type="AlphaFoldDB" id="A0A1L9TDZ2"/>
<dbReference type="STRING" id="1036612.A0A1L9TDZ2"/>